<sequence length="154" mass="17174">MKTQSEFLEEVGVDMEALEEMLRHDAIDDVFFEFGSRQDLKLSARPSEHGVYEISDADENYSLSFLLPFDKNGALAGPGRITFEDRLSVIESRVLDMEVSHEIWTQVKEEIQEALPDLSGESTSDASLCLADHRFWVLKQAGETASPTGSPSTC</sequence>
<evidence type="ECO:0000313" key="2">
    <source>
        <dbReference type="Proteomes" id="UP000016566"/>
    </source>
</evidence>
<evidence type="ECO:0000313" key="1">
    <source>
        <dbReference type="EMBL" id="GAD57440.1"/>
    </source>
</evidence>
<dbReference type="EMBL" id="BATB01000090">
    <property type="protein sequence ID" value="GAD57440.1"/>
    <property type="molecule type" value="Genomic_DNA"/>
</dbReference>
<name>U2Z7M6_9RHOB</name>
<organism evidence="1 2">
    <name type="scientific">Limimaricola cinnabarinus LL-001</name>
    <dbReference type="NCBI Taxonomy" id="1337093"/>
    <lineage>
        <taxon>Bacteria</taxon>
        <taxon>Pseudomonadati</taxon>
        <taxon>Pseudomonadota</taxon>
        <taxon>Alphaproteobacteria</taxon>
        <taxon>Rhodobacterales</taxon>
        <taxon>Paracoccaceae</taxon>
        <taxon>Limimaricola</taxon>
    </lineage>
</organism>
<gene>
    <name evidence="1" type="ORF">MBELCI_3492</name>
</gene>
<dbReference type="Proteomes" id="UP000016566">
    <property type="component" value="Unassembled WGS sequence"/>
</dbReference>
<dbReference type="AlphaFoldDB" id="U2Z7M6"/>
<dbReference type="eggNOG" id="ENOG50348V2">
    <property type="taxonomic scope" value="Bacteria"/>
</dbReference>
<keyword evidence="2" id="KW-1185">Reference proteome</keyword>
<reference evidence="1" key="1">
    <citation type="journal article" date="2013" name="Genome Announc.">
        <title>Draft Genome Sequence of Loktanella cinnabarina LL-001T, Isolated from Deep-Sea Floor Sediment.</title>
        <authorList>
            <person name="Nishi S."/>
            <person name="Tsubouchi T."/>
            <person name="Takaki Y."/>
            <person name="Koyanagi R."/>
            <person name="Satoh N."/>
            <person name="Maruyama T."/>
            <person name="Hatada Y."/>
        </authorList>
    </citation>
    <scope>NUCLEOTIDE SEQUENCE [LARGE SCALE GENOMIC DNA]</scope>
    <source>
        <strain evidence="1">LL-001</strain>
    </source>
</reference>
<proteinExistence type="predicted"/>
<comment type="caution">
    <text evidence="1">The sequence shown here is derived from an EMBL/GenBank/DDBJ whole genome shotgun (WGS) entry which is preliminary data.</text>
</comment>
<protein>
    <submittedName>
        <fullName evidence="1">Uncharacterized protein</fullName>
    </submittedName>
</protein>
<accession>U2Z7M6</accession>